<keyword evidence="2" id="KW-0488">Methylation</keyword>
<dbReference type="SMART" id="SM00283">
    <property type="entry name" value="MA"/>
    <property type="match status" value="1"/>
</dbReference>
<dbReference type="PANTHER" id="PTHR43531">
    <property type="entry name" value="PROTEIN ICFG"/>
    <property type="match status" value="1"/>
</dbReference>
<dbReference type="AlphaFoldDB" id="A0A1I1UKP1"/>
<dbReference type="STRING" id="32040.SAMN04489710_105121"/>
<dbReference type="CDD" id="cd19411">
    <property type="entry name" value="MCP2201-like_sensor"/>
    <property type="match status" value="1"/>
</dbReference>
<organism evidence="10 11">
    <name type="scientific">Paracidovorax konjaci</name>
    <dbReference type="NCBI Taxonomy" id="32040"/>
    <lineage>
        <taxon>Bacteria</taxon>
        <taxon>Pseudomonadati</taxon>
        <taxon>Pseudomonadota</taxon>
        <taxon>Betaproteobacteria</taxon>
        <taxon>Burkholderiales</taxon>
        <taxon>Comamonadaceae</taxon>
        <taxon>Paracidovorax</taxon>
    </lineage>
</organism>
<evidence type="ECO:0000256" key="3">
    <source>
        <dbReference type="ARBA" id="ARBA00029447"/>
    </source>
</evidence>
<keyword evidence="6" id="KW-0472">Membrane</keyword>
<dbReference type="Pfam" id="PF00015">
    <property type="entry name" value="MCPsignal"/>
    <property type="match status" value="1"/>
</dbReference>
<dbReference type="PROSITE" id="PS50111">
    <property type="entry name" value="CHEMOTAXIS_TRANSDUC_2"/>
    <property type="match status" value="1"/>
</dbReference>
<evidence type="ECO:0000256" key="2">
    <source>
        <dbReference type="ARBA" id="ARBA00022481"/>
    </source>
</evidence>
<dbReference type="SUPFAM" id="SSF58104">
    <property type="entry name" value="Methyl-accepting chemotaxis protein (MCP) signaling domain"/>
    <property type="match status" value="1"/>
</dbReference>
<dbReference type="PANTHER" id="PTHR43531:SF14">
    <property type="entry name" value="METHYL-ACCEPTING CHEMOTAXIS PROTEIN I-RELATED"/>
    <property type="match status" value="1"/>
</dbReference>
<dbReference type="PROSITE" id="PS50885">
    <property type="entry name" value="HAMP"/>
    <property type="match status" value="1"/>
</dbReference>
<dbReference type="CDD" id="cd11386">
    <property type="entry name" value="MCP_signal"/>
    <property type="match status" value="1"/>
</dbReference>
<evidence type="ECO:0000313" key="11">
    <source>
        <dbReference type="Proteomes" id="UP000199517"/>
    </source>
</evidence>
<gene>
    <name evidence="10" type="ORF">SAMN04489710_105121</name>
</gene>
<feature type="domain" description="HAMP" evidence="9">
    <location>
        <begin position="210"/>
        <end position="262"/>
    </location>
</feature>
<accession>A0A1I1UKP1</accession>
<feature type="compositionally biased region" description="Low complexity" evidence="5">
    <location>
        <begin position="552"/>
        <end position="587"/>
    </location>
</feature>
<dbReference type="GO" id="GO:0007165">
    <property type="term" value="P:signal transduction"/>
    <property type="evidence" value="ECO:0007669"/>
    <property type="project" value="UniProtKB-KW"/>
</dbReference>
<dbReference type="Pfam" id="PF12729">
    <property type="entry name" value="4HB_MCP_1"/>
    <property type="match status" value="1"/>
</dbReference>
<feature type="domain" description="T-SNARE coiled-coil homology" evidence="8">
    <location>
        <begin position="426"/>
        <end position="488"/>
    </location>
</feature>
<keyword evidence="6" id="KW-1133">Transmembrane helix</keyword>
<name>A0A1I1UKP1_9BURK</name>
<protein>
    <submittedName>
        <fullName evidence="10">Methyl-accepting chemotaxis protein</fullName>
    </submittedName>
</protein>
<feature type="transmembrane region" description="Helical" evidence="6">
    <location>
        <begin position="6"/>
        <end position="30"/>
    </location>
</feature>
<dbReference type="InterPro" id="IPR051310">
    <property type="entry name" value="MCP_chemotaxis"/>
</dbReference>
<feature type="region of interest" description="Disordered" evidence="5">
    <location>
        <begin position="552"/>
        <end position="596"/>
    </location>
</feature>
<dbReference type="Pfam" id="PF00672">
    <property type="entry name" value="HAMP"/>
    <property type="match status" value="1"/>
</dbReference>
<dbReference type="FunFam" id="1.10.287.950:FF:000001">
    <property type="entry name" value="Methyl-accepting chemotaxis sensory transducer"/>
    <property type="match status" value="1"/>
</dbReference>
<feature type="transmembrane region" description="Helical" evidence="6">
    <location>
        <begin position="188"/>
        <end position="208"/>
    </location>
</feature>
<dbReference type="GO" id="GO:0006935">
    <property type="term" value="P:chemotaxis"/>
    <property type="evidence" value="ECO:0007669"/>
    <property type="project" value="TreeGrafter"/>
</dbReference>
<evidence type="ECO:0000313" key="10">
    <source>
        <dbReference type="EMBL" id="SFD71432.1"/>
    </source>
</evidence>
<proteinExistence type="inferred from homology"/>
<evidence type="ECO:0000256" key="4">
    <source>
        <dbReference type="PROSITE-ProRule" id="PRU00284"/>
    </source>
</evidence>
<dbReference type="GO" id="GO:0005886">
    <property type="term" value="C:plasma membrane"/>
    <property type="evidence" value="ECO:0007669"/>
    <property type="project" value="TreeGrafter"/>
</dbReference>
<evidence type="ECO:0000256" key="6">
    <source>
        <dbReference type="SAM" id="Phobius"/>
    </source>
</evidence>
<dbReference type="InterPro" id="IPR003660">
    <property type="entry name" value="HAMP_dom"/>
</dbReference>
<evidence type="ECO:0000256" key="5">
    <source>
        <dbReference type="SAM" id="MobiDB-lite"/>
    </source>
</evidence>
<dbReference type="InterPro" id="IPR004089">
    <property type="entry name" value="MCPsignal_dom"/>
</dbReference>
<comment type="subcellular location">
    <subcellularLocation>
        <location evidence="1">Membrane</location>
    </subcellularLocation>
</comment>
<keyword evidence="4" id="KW-0807">Transducer</keyword>
<comment type="similarity">
    <text evidence="3">Belongs to the methyl-accepting chemotaxis (MCP) protein family.</text>
</comment>
<dbReference type="GO" id="GO:0004888">
    <property type="term" value="F:transmembrane signaling receptor activity"/>
    <property type="evidence" value="ECO:0007669"/>
    <property type="project" value="TreeGrafter"/>
</dbReference>
<reference evidence="11" key="1">
    <citation type="submission" date="2016-10" db="EMBL/GenBank/DDBJ databases">
        <authorList>
            <person name="Varghese N."/>
            <person name="Submissions S."/>
        </authorList>
    </citation>
    <scope>NUCLEOTIDE SEQUENCE [LARGE SCALE GENOMIC DNA]</scope>
    <source>
        <strain evidence="11">DSM 7481</strain>
    </source>
</reference>
<feature type="domain" description="Methyl-accepting transducer" evidence="7">
    <location>
        <begin position="267"/>
        <end position="496"/>
    </location>
</feature>
<dbReference type="Proteomes" id="UP000199517">
    <property type="component" value="Unassembled WGS sequence"/>
</dbReference>
<dbReference type="OrthoDB" id="5441488at2"/>
<dbReference type="SMART" id="SM00304">
    <property type="entry name" value="HAMP"/>
    <property type="match status" value="1"/>
</dbReference>
<dbReference type="EMBL" id="FOMQ01000005">
    <property type="protein sequence ID" value="SFD71432.1"/>
    <property type="molecule type" value="Genomic_DNA"/>
</dbReference>
<evidence type="ECO:0000256" key="1">
    <source>
        <dbReference type="ARBA" id="ARBA00004370"/>
    </source>
</evidence>
<sequence length="596" mass="61899">MRNFSIGARLGGGFALVLVLMALMTAFGLWRLQTVAQATHEMTQQPLANERMISDWYRYVDSAARRTTAIVKSTDPSLAAFFAEDSAMTTRESAKLVEKIEPLLDSPAEKAVWADISKARAAYLASRDQAVKAKAAGQADEAERILNQVYLPATKDYVALIQKLLDLQRSDIDATAGNIQGIYAQSRLLLVVFGLLALALGAACALWLTRGIVRPLSEAVRVARAVAASDLTSHVTVETSDETGQLLQALKDMNESLAQVVGRVRSGTDSIATASNEIDAGNQDLSSRTEEQASSLQQTAASMEELTSTVRQNADNARQANQLASSASETATKGGQVVAGVVDTMGAIHESSRKISDIIGVIDGIAFQTNILALNAAVEAARAGEQGRGFAVVASEVRALAGRSAAAAKDIKGLIGDSVSKVSEGSQQVAEAGRTMDEIVQSVQRVSDLVAEISAASEEQSRGIDQVHQAVSQMDQVTQQNAALVEEATAATGSLKAQASQLAQAVSVFRIPAGVQAAGAVAARPAPAPAFRAPAVQAARPAVAAAAPRAAAAPLPARAPAAPALPRTPAAPSAGASRPAAAPPAARGGDDDWETF</sequence>
<dbReference type="PROSITE" id="PS50192">
    <property type="entry name" value="T_SNARE"/>
    <property type="match status" value="1"/>
</dbReference>
<evidence type="ECO:0000259" key="8">
    <source>
        <dbReference type="PROSITE" id="PS50192"/>
    </source>
</evidence>
<evidence type="ECO:0000259" key="7">
    <source>
        <dbReference type="PROSITE" id="PS50111"/>
    </source>
</evidence>
<keyword evidence="11" id="KW-1185">Reference proteome</keyword>
<dbReference type="InterPro" id="IPR024478">
    <property type="entry name" value="HlyB_4HB_MCP"/>
</dbReference>
<evidence type="ECO:0000259" key="9">
    <source>
        <dbReference type="PROSITE" id="PS50885"/>
    </source>
</evidence>
<dbReference type="Gene3D" id="1.10.287.950">
    <property type="entry name" value="Methyl-accepting chemotaxis protein"/>
    <property type="match status" value="1"/>
</dbReference>
<keyword evidence="6" id="KW-0812">Transmembrane</keyword>
<dbReference type="InterPro" id="IPR047347">
    <property type="entry name" value="YvaQ-like_sensor"/>
</dbReference>
<dbReference type="RefSeq" id="WP_092951382.1">
    <property type="nucleotide sequence ID" value="NZ_FOMQ01000005.1"/>
</dbReference>
<dbReference type="InterPro" id="IPR000727">
    <property type="entry name" value="T_SNARE_dom"/>
</dbReference>